<evidence type="ECO:0000313" key="3">
    <source>
        <dbReference type="Proteomes" id="UP000321807"/>
    </source>
</evidence>
<protein>
    <submittedName>
        <fullName evidence="2">Alpha/beta fold hydrolase</fullName>
    </submittedName>
</protein>
<name>A0A5B9E226_9GAMM</name>
<evidence type="ECO:0000313" key="2">
    <source>
        <dbReference type="EMBL" id="QEE24326.1"/>
    </source>
</evidence>
<reference evidence="2 3" key="1">
    <citation type="submission" date="2019-08" db="EMBL/GenBank/DDBJ databases">
        <title>Complete genome sequence of Rhodanobacter glycinis strain T01E-68 isolated from tomato root.</title>
        <authorList>
            <person name="Weon H.-Y."/>
            <person name="Lee S.A."/>
        </authorList>
    </citation>
    <scope>NUCLEOTIDE SEQUENCE [LARGE SCALE GENOMIC DNA]</scope>
    <source>
        <strain evidence="2 3">T01E-68</strain>
    </source>
</reference>
<dbReference type="Proteomes" id="UP000321807">
    <property type="component" value="Chromosome"/>
</dbReference>
<dbReference type="Gene3D" id="3.40.50.1820">
    <property type="entry name" value="alpha/beta hydrolase"/>
    <property type="match status" value="1"/>
</dbReference>
<proteinExistence type="predicted"/>
<dbReference type="RefSeq" id="WP_147626944.1">
    <property type="nucleotide sequence ID" value="NZ_CP042807.1"/>
</dbReference>
<dbReference type="GO" id="GO:0016787">
    <property type="term" value="F:hydrolase activity"/>
    <property type="evidence" value="ECO:0007669"/>
    <property type="project" value="UniProtKB-KW"/>
</dbReference>
<accession>A0A5B9E226</accession>
<evidence type="ECO:0000259" key="1">
    <source>
        <dbReference type="Pfam" id="PF12146"/>
    </source>
</evidence>
<dbReference type="KEGG" id="rgl:CS053_07255"/>
<dbReference type="SUPFAM" id="SSF53474">
    <property type="entry name" value="alpha/beta-Hydrolases"/>
    <property type="match status" value="1"/>
</dbReference>
<dbReference type="InterPro" id="IPR029058">
    <property type="entry name" value="AB_hydrolase_fold"/>
</dbReference>
<dbReference type="Pfam" id="PF12146">
    <property type="entry name" value="Hydrolase_4"/>
    <property type="match status" value="1"/>
</dbReference>
<sequence length="306" mass="33127">MTALPVSPDTPALAEPDVVPVTTRDGARFELLLLAPASSPRHVLYWLPALGVPAKHYLPLATALAADGVAVVLHEWRGIGSSDRRAGRRCDWGYRELLEVDLPAGLAAARARWPQAVFHIGGHSLGGQVSCLYAALHPTAFAGIVLVASGAPYWRRFRRGAAIGSAYVLAPWLARLCGHLPGRRIGFGGNEARGVIADWARSGRSGRYAAAGMTVDFEQRLSELQQPVMALRLRDDWFGPSASLEWLLGKMPRSTHEVGVIEPADLAGHPADHFTWMKTPAEIAARIAHWVDRRNTAFATPNPHSS</sequence>
<gene>
    <name evidence="2" type="ORF">CS053_07255</name>
</gene>
<dbReference type="EMBL" id="CP042807">
    <property type="protein sequence ID" value="QEE24326.1"/>
    <property type="molecule type" value="Genomic_DNA"/>
</dbReference>
<feature type="domain" description="Serine aminopeptidase S33" evidence="1">
    <location>
        <begin position="40"/>
        <end position="177"/>
    </location>
</feature>
<organism evidence="2 3">
    <name type="scientific">Rhodanobacter glycinis</name>
    <dbReference type="NCBI Taxonomy" id="582702"/>
    <lineage>
        <taxon>Bacteria</taxon>
        <taxon>Pseudomonadati</taxon>
        <taxon>Pseudomonadota</taxon>
        <taxon>Gammaproteobacteria</taxon>
        <taxon>Lysobacterales</taxon>
        <taxon>Rhodanobacteraceae</taxon>
        <taxon>Rhodanobacter</taxon>
    </lineage>
</organism>
<dbReference type="AlphaFoldDB" id="A0A5B9E226"/>
<keyword evidence="2" id="KW-0378">Hydrolase</keyword>
<dbReference type="InterPro" id="IPR017208">
    <property type="entry name" value="UCP037442_abhydr"/>
</dbReference>
<dbReference type="InterPro" id="IPR022742">
    <property type="entry name" value="Hydrolase_4"/>
</dbReference>
<dbReference type="PIRSF" id="PIRSF037442">
    <property type="entry name" value="UCP037442_abhydr"/>
    <property type="match status" value="1"/>
</dbReference>